<evidence type="ECO:0000256" key="1">
    <source>
        <dbReference type="ARBA" id="ARBA00023004"/>
    </source>
</evidence>
<dbReference type="Pfam" id="PF04023">
    <property type="entry name" value="FeoA"/>
    <property type="match status" value="1"/>
</dbReference>
<feature type="region of interest" description="Disordered" evidence="2">
    <location>
        <begin position="1"/>
        <end position="43"/>
    </location>
</feature>
<evidence type="ECO:0000313" key="4">
    <source>
        <dbReference type="EMBL" id="USR90927.1"/>
    </source>
</evidence>
<dbReference type="SUPFAM" id="SSF50037">
    <property type="entry name" value="C-terminal domain of transcriptional repressors"/>
    <property type="match status" value="1"/>
</dbReference>
<dbReference type="EMBL" id="CP098611">
    <property type="protein sequence ID" value="USR90927.1"/>
    <property type="molecule type" value="Genomic_DNA"/>
</dbReference>
<dbReference type="InterPro" id="IPR052713">
    <property type="entry name" value="FeoA"/>
</dbReference>
<name>A0ABY5ANX5_9CYAN</name>
<keyword evidence="1" id="KW-0408">Iron</keyword>
<dbReference type="Gene3D" id="2.30.30.90">
    <property type="match status" value="1"/>
</dbReference>
<dbReference type="InterPro" id="IPR007167">
    <property type="entry name" value="Fe-transptr_FeoA-like"/>
</dbReference>
<dbReference type="InterPro" id="IPR008988">
    <property type="entry name" value="Transcriptional_repressor_C"/>
</dbReference>
<dbReference type="Proteomes" id="UP001056708">
    <property type="component" value="Chromosome"/>
</dbReference>
<protein>
    <submittedName>
        <fullName evidence="4">Ferrous iron transport protein A</fullName>
    </submittedName>
</protein>
<dbReference type="PANTHER" id="PTHR42954:SF2">
    <property type="entry name" value="FE(2+) TRANSPORT PROTEIN A"/>
    <property type="match status" value="1"/>
</dbReference>
<sequence length="191" mass="20569">MTRPSEPNPSHPSPLGTGFTFVSGGVGGDRPQASKRSGPGPMSFPLAKAEEGQRLWVVNLPPELEPTGLHLGDEVTILSRTDSGSVVLSVNGTQLGFCRDRTQRIYVCGQPQALQQLRHLKVGSAGRILGYDCPHRGYRKRLLAMGLTPGTEFTVTRHAPLGDPVEICVRGFSLSLRKDEACALLVEAVEE</sequence>
<proteinExistence type="predicted"/>
<organism evidence="4 5">
    <name type="scientific">Phormidium yuhuli AB48</name>
    <dbReference type="NCBI Taxonomy" id="2940671"/>
    <lineage>
        <taxon>Bacteria</taxon>
        <taxon>Bacillati</taxon>
        <taxon>Cyanobacteriota</taxon>
        <taxon>Cyanophyceae</taxon>
        <taxon>Oscillatoriophycideae</taxon>
        <taxon>Oscillatoriales</taxon>
        <taxon>Oscillatoriaceae</taxon>
        <taxon>Phormidium</taxon>
        <taxon>Phormidium yuhuli</taxon>
    </lineage>
</organism>
<dbReference type="PANTHER" id="PTHR42954">
    <property type="entry name" value="FE(2+) TRANSPORT PROTEIN A"/>
    <property type="match status" value="1"/>
</dbReference>
<evidence type="ECO:0000256" key="2">
    <source>
        <dbReference type="SAM" id="MobiDB-lite"/>
    </source>
</evidence>
<dbReference type="SMART" id="SM00899">
    <property type="entry name" value="FeoA"/>
    <property type="match status" value="2"/>
</dbReference>
<keyword evidence="5" id="KW-1185">Reference proteome</keyword>
<feature type="domain" description="Ferrous iron transporter FeoA-like" evidence="3">
    <location>
        <begin position="44"/>
        <end position="109"/>
    </location>
</feature>
<evidence type="ECO:0000313" key="5">
    <source>
        <dbReference type="Proteomes" id="UP001056708"/>
    </source>
</evidence>
<dbReference type="InterPro" id="IPR038157">
    <property type="entry name" value="FeoA_core_dom"/>
</dbReference>
<gene>
    <name evidence="4" type="ORF">NEA10_19225</name>
</gene>
<accession>A0ABY5ANX5</accession>
<evidence type="ECO:0000259" key="3">
    <source>
        <dbReference type="SMART" id="SM00899"/>
    </source>
</evidence>
<reference evidence="4" key="1">
    <citation type="submission" date="2022-06" db="EMBL/GenBank/DDBJ databases">
        <title>Genome sequence of Phormidium yuhuli AB48 isolated from an industrial photobioreactor environment.</title>
        <authorList>
            <person name="Qiu Y."/>
            <person name="Noonan A.J.C."/>
            <person name="Dofher K."/>
            <person name="Koch M."/>
            <person name="Kieft B."/>
            <person name="Lin X."/>
            <person name="Ziels R.M."/>
            <person name="Hallam S.J."/>
        </authorList>
    </citation>
    <scope>NUCLEOTIDE SEQUENCE</scope>
    <source>
        <strain evidence="4">AB48</strain>
    </source>
</reference>
<feature type="domain" description="Ferrous iron transporter FeoA-like" evidence="3">
    <location>
        <begin position="115"/>
        <end position="188"/>
    </location>
</feature>
<feature type="compositionally biased region" description="Pro residues" evidence="2">
    <location>
        <begin position="1"/>
        <end position="12"/>
    </location>
</feature>
<dbReference type="RefSeq" id="WP_252662951.1">
    <property type="nucleotide sequence ID" value="NZ_CP098611.1"/>
</dbReference>